<gene>
    <name evidence="3" type="ORF">CU102_01350</name>
</gene>
<evidence type="ECO:0000313" key="4">
    <source>
        <dbReference type="Proteomes" id="UP000241444"/>
    </source>
</evidence>
<comment type="similarity">
    <text evidence="1">Belongs to the AHA1 family.</text>
</comment>
<dbReference type="InterPro" id="IPR023393">
    <property type="entry name" value="START-like_dom_sf"/>
</dbReference>
<sequence length="159" mass="18179">MTQAPIVPNPKLDLVLERVVDVPRELVWKAWTTPEHVAKWFTPKPWFISDCEIDLRPGGIFRTIMNGPDGEQAINHFCYLEIVPNERLVWTDALLPGYRPAEKPFLTAIITLEAHGNGTKYTAMAMHRDEATQKQHEEMGFFDGWGTVLDQMVAYVKTI</sequence>
<evidence type="ECO:0000313" key="3">
    <source>
        <dbReference type="EMBL" id="PSH70727.1"/>
    </source>
</evidence>
<dbReference type="SUPFAM" id="SSF55961">
    <property type="entry name" value="Bet v1-like"/>
    <property type="match status" value="1"/>
</dbReference>
<dbReference type="AlphaFoldDB" id="A0A2P7BWA0"/>
<feature type="domain" description="Activator of Hsp90 ATPase homologue 1/2-like C-terminal" evidence="2">
    <location>
        <begin position="21"/>
        <end position="156"/>
    </location>
</feature>
<dbReference type="OrthoDB" id="9805228at2"/>
<evidence type="ECO:0000256" key="1">
    <source>
        <dbReference type="ARBA" id="ARBA00006817"/>
    </source>
</evidence>
<dbReference type="InterPro" id="IPR013538">
    <property type="entry name" value="ASHA1/2-like_C"/>
</dbReference>
<reference evidence="4" key="1">
    <citation type="submission" date="2017-11" db="EMBL/GenBank/DDBJ databases">
        <authorList>
            <person name="Kuznetsova I."/>
            <person name="Sazanova A."/>
            <person name="Chirak E."/>
            <person name="Safronova V."/>
            <person name="Willems A."/>
        </authorList>
    </citation>
    <scope>NUCLEOTIDE SEQUENCE [LARGE SCALE GENOMIC DNA]</scope>
    <source>
        <strain evidence="4">STM 196</strain>
    </source>
</reference>
<name>A0A2P7BWA0_9HYPH</name>
<dbReference type="Proteomes" id="UP000241444">
    <property type="component" value="Unassembled WGS sequence"/>
</dbReference>
<protein>
    <submittedName>
        <fullName evidence="3">Polyketide cyclase</fullName>
    </submittedName>
</protein>
<dbReference type="Pfam" id="PF08327">
    <property type="entry name" value="AHSA1"/>
    <property type="match status" value="1"/>
</dbReference>
<dbReference type="EMBL" id="PGGO01000001">
    <property type="protein sequence ID" value="PSH70727.1"/>
    <property type="molecule type" value="Genomic_DNA"/>
</dbReference>
<dbReference type="Gene3D" id="3.30.530.20">
    <property type="match status" value="1"/>
</dbReference>
<proteinExistence type="inferred from homology"/>
<dbReference type="CDD" id="cd08896">
    <property type="entry name" value="SRPBCC_CalC_Aha1-like_3"/>
    <property type="match status" value="1"/>
</dbReference>
<keyword evidence="4" id="KW-1185">Reference proteome</keyword>
<dbReference type="RefSeq" id="WP_106709157.1">
    <property type="nucleotide sequence ID" value="NZ_PGGO01000001.1"/>
</dbReference>
<comment type="caution">
    <text evidence="3">The sequence shown here is derived from an EMBL/GenBank/DDBJ whole genome shotgun (WGS) entry which is preliminary data.</text>
</comment>
<evidence type="ECO:0000259" key="2">
    <source>
        <dbReference type="Pfam" id="PF08327"/>
    </source>
</evidence>
<organism evidence="3 4">
    <name type="scientific">Phyllobacterium brassicacearum</name>
    <dbReference type="NCBI Taxonomy" id="314235"/>
    <lineage>
        <taxon>Bacteria</taxon>
        <taxon>Pseudomonadati</taxon>
        <taxon>Pseudomonadota</taxon>
        <taxon>Alphaproteobacteria</taxon>
        <taxon>Hyphomicrobiales</taxon>
        <taxon>Phyllobacteriaceae</taxon>
        <taxon>Phyllobacterium</taxon>
    </lineage>
</organism>
<accession>A0A2P7BWA0</accession>